<gene>
    <name evidence="1" type="ORF">KVT40_007944</name>
</gene>
<comment type="caution">
    <text evidence="1">The sequence shown here is derived from an EMBL/GenBank/DDBJ whole genome shotgun (WGS) entry which is preliminary data.</text>
</comment>
<dbReference type="AlphaFoldDB" id="A0A8K0KUP2"/>
<evidence type="ECO:0000313" key="2">
    <source>
        <dbReference type="Proteomes" id="UP000809789"/>
    </source>
</evidence>
<dbReference type="OrthoDB" id="436262at2759"/>
<proteinExistence type="predicted"/>
<reference evidence="1" key="1">
    <citation type="submission" date="2021-07" db="EMBL/GenBank/DDBJ databases">
        <title>Elsinoe batatas strain:CRI-CJ2 Genome sequencing and assembly.</title>
        <authorList>
            <person name="Huang L."/>
        </authorList>
    </citation>
    <scope>NUCLEOTIDE SEQUENCE</scope>
    <source>
        <strain evidence="1">CRI-CJ2</strain>
    </source>
</reference>
<keyword evidence="2" id="KW-1185">Reference proteome</keyword>
<accession>A0A8K0KUP2</accession>
<evidence type="ECO:0008006" key="3">
    <source>
        <dbReference type="Google" id="ProtNLM"/>
    </source>
</evidence>
<organism evidence="1 2">
    <name type="scientific">Elsinoe batatas</name>
    <dbReference type="NCBI Taxonomy" id="2601811"/>
    <lineage>
        <taxon>Eukaryota</taxon>
        <taxon>Fungi</taxon>
        <taxon>Dikarya</taxon>
        <taxon>Ascomycota</taxon>
        <taxon>Pezizomycotina</taxon>
        <taxon>Dothideomycetes</taxon>
        <taxon>Dothideomycetidae</taxon>
        <taxon>Myriangiales</taxon>
        <taxon>Elsinoaceae</taxon>
        <taxon>Elsinoe</taxon>
    </lineage>
</organism>
<dbReference type="InterPro" id="IPR016181">
    <property type="entry name" value="Acyl_CoA_acyltransferase"/>
</dbReference>
<dbReference type="Gene3D" id="3.40.630.30">
    <property type="match status" value="1"/>
</dbReference>
<dbReference type="SUPFAM" id="SSF55729">
    <property type="entry name" value="Acyl-CoA N-acyltransferases (Nat)"/>
    <property type="match status" value="1"/>
</dbReference>
<dbReference type="EMBL" id="JAESVG020000010">
    <property type="protein sequence ID" value="KAG8622968.1"/>
    <property type="molecule type" value="Genomic_DNA"/>
</dbReference>
<dbReference type="Proteomes" id="UP000809789">
    <property type="component" value="Unassembled WGS sequence"/>
</dbReference>
<name>A0A8K0KUP2_9PEZI</name>
<protein>
    <recommendedName>
        <fullName evidence="3">N-acetyltransferase domain-containing protein</fullName>
    </recommendedName>
</protein>
<sequence>MSTTGIFGGGPRVVSPGITPKPLAPDATLILVDLDDSKQAGIMLAQRKICGWGADHIPVWHRYIKSGERAMFWIALPSSSPAARDIARSEALSTIPYSKDGKEDQFLLVGHAALDWIDLPLEDHFKVDDTLTAEDGSILTISSLCIMPEFKAYGLGTWSMRKLEEMAQEKPYGSPNCRAVAVNTLSDRHVKGGIPGPDGLDMFPNLGIPIPDRSNVGWFEKMGYVRYKEEKRYEAKGINGNTVYIWAVFLRKELPPKQ</sequence>
<evidence type="ECO:0000313" key="1">
    <source>
        <dbReference type="EMBL" id="KAG8622968.1"/>
    </source>
</evidence>